<comment type="caution">
    <text evidence="1">The sequence shown here is derived from an EMBL/GenBank/DDBJ whole genome shotgun (WGS) entry which is preliminary data.</text>
</comment>
<dbReference type="SUPFAM" id="SSF101386">
    <property type="entry name" value="all-alpha NTP pyrophosphatases"/>
    <property type="match status" value="1"/>
</dbReference>
<dbReference type="PANTHER" id="PTHR46523:SF1">
    <property type="entry name" value="DCTP PYROPHOSPHATASE 1"/>
    <property type="match status" value="1"/>
</dbReference>
<dbReference type="RefSeq" id="WP_277444106.1">
    <property type="nucleotide sequence ID" value="NZ_JAKOAV010000018.1"/>
</dbReference>
<dbReference type="InterPro" id="IPR025984">
    <property type="entry name" value="DCTPP"/>
</dbReference>
<accession>A0A9X4H6U0</accession>
<name>A0A9X4H6U0_9FIRM</name>
<dbReference type="Pfam" id="PF12643">
    <property type="entry name" value="MazG-like"/>
    <property type="match status" value="1"/>
</dbReference>
<dbReference type="PANTHER" id="PTHR46523">
    <property type="entry name" value="DCTP PYROPHOSPHATASE 1"/>
    <property type="match status" value="1"/>
</dbReference>
<dbReference type="PIRSF" id="PIRSF029826">
    <property type="entry name" value="UCP029826_pph"/>
    <property type="match status" value="1"/>
</dbReference>
<dbReference type="GO" id="GO:0047429">
    <property type="term" value="F:nucleoside triphosphate diphosphatase activity"/>
    <property type="evidence" value="ECO:0007669"/>
    <property type="project" value="InterPro"/>
</dbReference>
<dbReference type="Gene3D" id="1.10.287.1080">
    <property type="entry name" value="MazG-like"/>
    <property type="match status" value="1"/>
</dbReference>
<dbReference type="InterPro" id="IPR052555">
    <property type="entry name" value="dCTP_Pyrophosphatase"/>
</dbReference>
<dbReference type="EMBL" id="JAKOAV010000018">
    <property type="protein sequence ID" value="MDF9408729.1"/>
    <property type="molecule type" value="Genomic_DNA"/>
</dbReference>
<organism evidence="1 2">
    <name type="scientific">Pelotomaculum isophthalicicum JI</name>
    <dbReference type="NCBI Taxonomy" id="947010"/>
    <lineage>
        <taxon>Bacteria</taxon>
        <taxon>Bacillati</taxon>
        <taxon>Bacillota</taxon>
        <taxon>Clostridia</taxon>
        <taxon>Eubacteriales</taxon>
        <taxon>Desulfotomaculaceae</taxon>
        <taxon>Pelotomaculum</taxon>
    </lineage>
</organism>
<dbReference type="GO" id="GO:0009143">
    <property type="term" value="P:nucleoside triphosphate catabolic process"/>
    <property type="evidence" value="ECO:0007669"/>
    <property type="project" value="InterPro"/>
</dbReference>
<protein>
    <submittedName>
        <fullName evidence="1">Nucleotide pyrophosphohydrolase</fullName>
    </submittedName>
</protein>
<proteinExistence type="predicted"/>
<evidence type="ECO:0000313" key="1">
    <source>
        <dbReference type="EMBL" id="MDF9408729.1"/>
    </source>
</evidence>
<dbReference type="AlphaFoldDB" id="A0A9X4H6U0"/>
<keyword evidence="2" id="KW-1185">Reference proteome</keyword>
<evidence type="ECO:0000313" key="2">
    <source>
        <dbReference type="Proteomes" id="UP001154312"/>
    </source>
</evidence>
<dbReference type="Proteomes" id="UP001154312">
    <property type="component" value="Unassembled WGS sequence"/>
</dbReference>
<gene>
    <name evidence="1" type="ORF">L7E55_10245</name>
</gene>
<reference evidence="1" key="1">
    <citation type="submission" date="2022-02" db="EMBL/GenBank/DDBJ databases">
        <authorList>
            <person name="Leng L."/>
        </authorList>
    </citation>
    <scope>NUCLEOTIDE SEQUENCE</scope>
    <source>
        <strain evidence="1">JI</strain>
    </source>
</reference>
<sequence length="111" mass="12619">MISDKNTTIQDIKDLVAAFVKEREWEQFHSPKNLSMSIAIEAAELMEIFQWSDGCLDDKKIEKVREELADVVIYCLCMANVTGIDLATAIKSKVAANALKYPVEKYKGRYK</sequence>
<dbReference type="CDD" id="cd11537">
    <property type="entry name" value="NTP-PPase_RS21-C6_like"/>
    <property type="match status" value="1"/>
</dbReference>